<keyword evidence="2" id="KW-0813">Transport</keyword>
<evidence type="ECO:0000256" key="6">
    <source>
        <dbReference type="ARBA" id="ARBA00023136"/>
    </source>
</evidence>
<comment type="subcellular location">
    <subcellularLocation>
        <location evidence="1">Cell membrane</location>
        <topology evidence="1">Multi-pass membrane protein</topology>
    </subcellularLocation>
</comment>
<dbReference type="PANTHER" id="PTHR43005">
    <property type="entry name" value="BLR7065 PROTEIN"/>
    <property type="match status" value="1"/>
</dbReference>
<dbReference type="SUPFAM" id="SSF161098">
    <property type="entry name" value="MetI-like"/>
    <property type="match status" value="1"/>
</dbReference>
<feature type="domain" description="ABC transmembrane type-1" evidence="8">
    <location>
        <begin position="1"/>
        <end position="207"/>
    </location>
</feature>
<protein>
    <recommendedName>
        <fullName evidence="8">ABC transmembrane type-1 domain-containing protein</fullName>
    </recommendedName>
</protein>
<feature type="transmembrane region" description="Helical" evidence="7">
    <location>
        <begin position="6"/>
        <end position="22"/>
    </location>
</feature>
<dbReference type="GO" id="GO:0005886">
    <property type="term" value="C:plasma membrane"/>
    <property type="evidence" value="ECO:0007669"/>
    <property type="project" value="UniProtKB-SubCell"/>
</dbReference>
<evidence type="ECO:0000256" key="1">
    <source>
        <dbReference type="ARBA" id="ARBA00004651"/>
    </source>
</evidence>
<evidence type="ECO:0000256" key="7">
    <source>
        <dbReference type="SAM" id="Phobius"/>
    </source>
</evidence>
<dbReference type="Pfam" id="PF00528">
    <property type="entry name" value="BPD_transp_1"/>
    <property type="match status" value="1"/>
</dbReference>
<feature type="transmembrane region" description="Helical" evidence="7">
    <location>
        <begin position="128"/>
        <end position="150"/>
    </location>
</feature>
<feature type="transmembrane region" description="Helical" evidence="7">
    <location>
        <begin position="34"/>
        <end position="53"/>
    </location>
</feature>
<name>X1I330_9ZZZZ</name>
<dbReference type="GO" id="GO:0055085">
    <property type="term" value="P:transmembrane transport"/>
    <property type="evidence" value="ECO:0007669"/>
    <property type="project" value="InterPro"/>
</dbReference>
<feature type="transmembrane region" description="Helical" evidence="7">
    <location>
        <begin position="82"/>
        <end position="107"/>
    </location>
</feature>
<reference evidence="9" key="1">
    <citation type="journal article" date="2014" name="Front. Microbiol.">
        <title>High frequency of phylogenetically diverse reductive dehalogenase-homologous genes in deep subseafloor sedimentary metagenomes.</title>
        <authorList>
            <person name="Kawai M."/>
            <person name="Futagami T."/>
            <person name="Toyoda A."/>
            <person name="Takaki Y."/>
            <person name="Nishi S."/>
            <person name="Hori S."/>
            <person name="Arai W."/>
            <person name="Tsubouchi T."/>
            <person name="Morono Y."/>
            <person name="Uchiyama I."/>
            <person name="Ito T."/>
            <person name="Fujiyama A."/>
            <person name="Inagaki F."/>
            <person name="Takami H."/>
        </authorList>
    </citation>
    <scope>NUCLEOTIDE SEQUENCE</scope>
    <source>
        <strain evidence="9">Expedition CK06-06</strain>
    </source>
</reference>
<sequence length="219" mass="24072">IIGVSAVLLEFLLGLGLALLLSRKLVGKRILTTLLVMPVMISPVVAALMWRMLYHEKYGAINAIPRLLGFGTGPSWLGSPHLAPFSVVLVDAWQWTPLFMMILLAGLQSIPIEPHESALVDGASRPQVFWHITLPMLKLSIVAALLIRLVDVIKLFDTVFILTSGGPGSSTETVSYYVYLVGFRFFRVGYAASLSYLLLAIVVVIALGFLRILRRREVG</sequence>
<dbReference type="AlphaFoldDB" id="X1I330"/>
<keyword evidence="3" id="KW-1003">Cell membrane</keyword>
<organism evidence="9">
    <name type="scientific">marine sediment metagenome</name>
    <dbReference type="NCBI Taxonomy" id="412755"/>
    <lineage>
        <taxon>unclassified sequences</taxon>
        <taxon>metagenomes</taxon>
        <taxon>ecological metagenomes</taxon>
    </lineage>
</organism>
<evidence type="ECO:0000256" key="2">
    <source>
        <dbReference type="ARBA" id="ARBA00022448"/>
    </source>
</evidence>
<accession>X1I330</accession>
<dbReference type="InterPro" id="IPR035906">
    <property type="entry name" value="MetI-like_sf"/>
</dbReference>
<keyword evidence="5 7" id="KW-1133">Transmembrane helix</keyword>
<comment type="caution">
    <text evidence="9">The sequence shown here is derived from an EMBL/GenBank/DDBJ whole genome shotgun (WGS) entry which is preliminary data.</text>
</comment>
<keyword evidence="6 7" id="KW-0472">Membrane</keyword>
<evidence type="ECO:0000256" key="4">
    <source>
        <dbReference type="ARBA" id="ARBA00022692"/>
    </source>
</evidence>
<dbReference type="InterPro" id="IPR000515">
    <property type="entry name" value="MetI-like"/>
</dbReference>
<dbReference type="CDD" id="cd06261">
    <property type="entry name" value="TM_PBP2"/>
    <property type="match status" value="1"/>
</dbReference>
<evidence type="ECO:0000313" key="9">
    <source>
        <dbReference type="EMBL" id="GAH51948.1"/>
    </source>
</evidence>
<dbReference type="Gene3D" id="1.10.3720.10">
    <property type="entry name" value="MetI-like"/>
    <property type="match status" value="1"/>
</dbReference>
<proteinExistence type="predicted"/>
<dbReference type="PANTHER" id="PTHR43005:SF2">
    <property type="entry name" value="INTEGRAL MEMBRANE SUGAR TRANSPORT PROTEIN"/>
    <property type="match status" value="1"/>
</dbReference>
<dbReference type="EMBL" id="BARU01024670">
    <property type="protein sequence ID" value="GAH51948.1"/>
    <property type="molecule type" value="Genomic_DNA"/>
</dbReference>
<dbReference type="PROSITE" id="PS50928">
    <property type="entry name" value="ABC_TM1"/>
    <property type="match status" value="1"/>
</dbReference>
<feature type="non-terminal residue" evidence="9">
    <location>
        <position position="1"/>
    </location>
</feature>
<evidence type="ECO:0000259" key="8">
    <source>
        <dbReference type="PROSITE" id="PS50928"/>
    </source>
</evidence>
<feature type="transmembrane region" description="Helical" evidence="7">
    <location>
        <begin position="190"/>
        <end position="213"/>
    </location>
</feature>
<keyword evidence="4 7" id="KW-0812">Transmembrane</keyword>
<evidence type="ECO:0000256" key="5">
    <source>
        <dbReference type="ARBA" id="ARBA00022989"/>
    </source>
</evidence>
<evidence type="ECO:0000256" key="3">
    <source>
        <dbReference type="ARBA" id="ARBA00022475"/>
    </source>
</evidence>
<gene>
    <name evidence="9" type="ORF">S03H2_39852</name>
</gene>